<dbReference type="STRING" id="246786.GS18_0203670"/>
<dbReference type="PIRSF" id="PIRSF016578">
    <property type="entry name" value="HsaA"/>
    <property type="match status" value="1"/>
</dbReference>
<dbReference type="GO" id="GO:0003995">
    <property type="term" value="F:acyl-CoA dehydrogenase activity"/>
    <property type="evidence" value="ECO:0007669"/>
    <property type="project" value="TreeGrafter"/>
</dbReference>
<dbReference type="Gene3D" id="2.40.110.10">
    <property type="entry name" value="Butyryl-CoA Dehydrogenase, subunit A, domain 2"/>
    <property type="match status" value="1"/>
</dbReference>
<dbReference type="AlphaFoldDB" id="A0A084H374"/>
<evidence type="ECO:0000259" key="3">
    <source>
        <dbReference type="Pfam" id="PF02770"/>
    </source>
</evidence>
<feature type="domain" description="Acyl-CoA dehydrogenase/oxidase N-terminal" evidence="4">
    <location>
        <begin position="9"/>
        <end position="98"/>
    </location>
</feature>
<name>A0A084H374_METID</name>
<evidence type="ECO:0000313" key="7">
    <source>
        <dbReference type="Proteomes" id="UP000028549"/>
    </source>
</evidence>
<feature type="domain" description="Acyl-CoA dehydrogenase C-terminal" evidence="5">
    <location>
        <begin position="247"/>
        <end position="365"/>
    </location>
</feature>
<dbReference type="CDD" id="cd00567">
    <property type="entry name" value="ACAD"/>
    <property type="match status" value="1"/>
</dbReference>
<dbReference type="Pfam" id="PF02770">
    <property type="entry name" value="Acyl-CoA_dh_M"/>
    <property type="match status" value="1"/>
</dbReference>
<dbReference type="InterPro" id="IPR046373">
    <property type="entry name" value="Acyl-CoA_Oxase/DH_mid-dom_sf"/>
</dbReference>
<dbReference type="InterPro" id="IPR013107">
    <property type="entry name" value="Acyl-CoA_DH_C"/>
</dbReference>
<dbReference type="InterPro" id="IPR013786">
    <property type="entry name" value="AcylCoA_DH/ox_N"/>
</dbReference>
<keyword evidence="1" id="KW-0285">Flavoprotein</keyword>
<keyword evidence="7" id="KW-1185">Reference proteome</keyword>
<dbReference type="Gene3D" id="1.20.140.10">
    <property type="entry name" value="Butyryl-CoA Dehydrogenase, subunit A, domain 3"/>
    <property type="match status" value="1"/>
</dbReference>
<gene>
    <name evidence="6" type="ORF">GS18_0203670</name>
</gene>
<proteinExistence type="predicted"/>
<dbReference type="GO" id="GO:0050660">
    <property type="term" value="F:flavin adenine dinucleotide binding"/>
    <property type="evidence" value="ECO:0007669"/>
    <property type="project" value="InterPro"/>
</dbReference>
<evidence type="ECO:0000313" key="6">
    <source>
        <dbReference type="EMBL" id="KEZ54036.1"/>
    </source>
</evidence>
<dbReference type="Pfam" id="PF08028">
    <property type="entry name" value="Acyl-CoA_dh_2"/>
    <property type="match status" value="1"/>
</dbReference>
<evidence type="ECO:0000259" key="5">
    <source>
        <dbReference type="Pfam" id="PF08028"/>
    </source>
</evidence>
<keyword evidence="2" id="KW-0560">Oxidoreductase</keyword>
<dbReference type="SUPFAM" id="SSF47203">
    <property type="entry name" value="Acyl-CoA dehydrogenase C-terminal domain-like"/>
    <property type="match status" value="1"/>
</dbReference>
<accession>A0A084H374</accession>
<dbReference type="InterPro" id="IPR006091">
    <property type="entry name" value="Acyl-CoA_Oxase/DH_mid-dom"/>
</dbReference>
<sequence>MLNSSFIKTDKQKQLAAKAEKLAETFSERAEYYDRHALFPFENFDDLKKAGFLTLSIPDAYGGSGLSLYDFVMVQETLAQGDGPTALSLGWHLGILMNIRETNRWPEELYAQISREIIQFDKIINSAASEPNSGSPARGGKPETTAVRRGDKWVINGKKIFTSLAPALDFFLITATIEESGEVGEFIIPKDSKGLSIMETWDTLGMRGTRSDDLILDDVVLDDQALASYRSKPAKKPMPQGWLLHIPACYLGIAIAARNFAVEFAKKHQPNSLDHPISELPEVRRKTAEMDLKLMTARHLLYGTAEKWDESPDTRHTLSAELAASKTVATNTAVEVVDLAMRIVGGQSIFRSHPIERYYRDVRAGLHNPPADDITYKLLADQAFSEES</sequence>
<protein>
    <submittedName>
        <fullName evidence="6">Acyl-CoA dehydrogenase</fullName>
    </submittedName>
</protein>
<dbReference type="EMBL" id="JNVC02000001">
    <property type="protein sequence ID" value="KEZ54036.1"/>
    <property type="molecule type" value="Genomic_DNA"/>
</dbReference>
<dbReference type="PANTHER" id="PTHR43884">
    <property type="entry name" value="ACYL-COA DEHYDROGENASE"/>
    <property type="match status" value="1"/>
</dbReference>
<reference evidence="6 7" key="1">
    <citation type="journal article" date="2005" name="Int. J. Syst. Evol. Microbiol.">
        <title>Bacillus cibi sp. nov., isolated from jeotgal, a traditional Korean fermented seafood.</title>
        <authorList>
            <person name="Yoon J.H."/>
            <person name="Lee C.H."/>
            <person name="Oh T.K."/>
        </authorList>
    </citation>
    <scope>NUCLEOTIDE SEQUENCE [LARGE SCALE GENOMIC DNA]</scope>
    <source>
        <strain evidence="6 7">DSM 16189</strain>
    </source>
</reference>
<organism evidence="6 7">
    <name type="scientific">Metabacillus indicus</name>
    <name type="common">Bacillus indicus</name>
    <dbReference type="NCBI Taxonomy" id="246786"/>
    <lineage>
        <taxon>Bacteria</taxon>
        <taxon>Bacillati</taxon>
        <taxon>Bacillota</taxon>
        <taxon>Bacilli</taxon>
        <taxon>Bacillales</taxon>
        <taxon>Bacillaceae</taxon>
        <taxon>Metabacillus</taxon>
    </lineage>
</organism>
<dbReference type="InterPro" id="IPR009100">
    <property type="entry name" value="AcylCoA_DH/oxidase_NM_dom_sf"/>
</dbReference>
<feature type="domain" description="Acyl-CoA oxidase/dehydrogenase middle" evidence="3">
    <location>
        <begin position="127"/>
        <end position="219"/>
    </location>
</feature>
<evidence type="ECO:0000256" key="2">
    <source>
        <dbReference type="ARBA" id="ARBA00023002"/>
    </source>
</evidence>
<comment type="caution">
    <text evidence="6">The sequence shown here is derived from an EMBL/GenBank/DDBJ whole genome shotgun (WGS) entry which is preliminary data.</text>
</comment>
<dbReference type="Gene3D" id="1.10.540.10">
    <property type="entry name" value="Acyl-CoA dehydrogenase/oxidase, N-terminal domain"/>
    <property type="match status" value="1"/>
</dbReference>
<dbReference type="PANTHER" id="PTHR43884:SF25">
    <property type="entry name" value="ACYL-COA DEHYDROGENASE YDBM-RELATED"/>
    <property type="match status" value="1"/>
</dbReference>
<dbReference type="Pfam" id="PF02771">
    <property type="entry name" value="Acyl-CoA_dh_N"/>
    <property type="match status" value="1"/>
</dbReference>
<dbReference type="InterPro" id="IPR036250">
    <property type="entry name" value="AcylCo_DH-like_C"/>
</dbReference>
<dbReference type="Proteomes" id="UP000028549">
    <property type="component" value="Unassembled WGS sequence"/>
</dbReference>
<evidence type="ECO:0000259" key="4">
    <source>
        <dbReference type="Pfam" id="PF02771"/>
    </source>
</evidence>
<dbReference type="InterPro" id="IPR037069">
    <property type="entry name" value="AcylCoA_DH/ox_N_sf"/>
</dbReference>
<dbReference type="OrthoDB" id="9785203at2"/>
<dbReference type="SUPFAM" id="SSF56645">
    <property type="entry name" value="Acyl-CoA dehydrogenase NM domain-like"/>
    <property type="match status" value="1"/>
</dbReference>
<evidence type="ECO:0000256" key="1">
    <source>
        <dbReference type="ARBA" id="ARBA00022630"/>
    </source>
</evidence>
<dbReference type="RefSeq" id="WP_029565530.1">
    <property type="nucleotide sequence ID" value="NZ_JNVC02000001.1"/>
</dbReference>